<organism evidence="1 2">
    <name type="scientific">Hymenobacter gelipurpurascens</name>
    <dbReference type="NCBI Taxonomy" id="89968"/>
    <lineage>
        <taxon>Bacteria</taxon>
        <taxon>Pseudomonadati</taxon>
        <taxon>Bacteroidota</taxon>
        <taxon>Cytophagia</taxon>
        <taxon>Cytophagales</taxon>
        <taxon>Hymenobacteraceae</taxon>
        <taxon>Hymenobacter</taxon>
    </lineage>
</organism>
<gene>
    <name evidence="1" type="ORF">SAMN06265337_3664</name>
</gene>
<keyword evidence="2" id="KW-1185">Reference proteome</keyword>
<protein>
    <recommendedName>
        <fullName evidence="3">DUF2939 domain-containing protein</fullName>
    </recommendedName>
</protein>
<dbReference type="AlphaFoldDB" id="A0A212UFT5"/>
<reference evidence="2" key="1">
    <citation type="submission" date="2017-06" db="EMBL/GenBank/DDBJ databases">
        <authorList>
            <person name="Varghese N."/>
            <person name="Submissions S."/>
        </authorList>
    </citation>
    <scope>NUCLEOTIDE SEQUENCE [LARGE SCALE GENOMIC DNA]</scope>
    <source>
        <strain evidence="2">DSM 11116</strain>
    </source>
</reference>
<evidence type="ECO:0000313" key="2">
    <source>
        <dbReference type="Proteomes" id="UP000198131"/>
    </source>
</evidence>
<dbReference type="RefSeq" id="WP_088844967.1">
    <property type="nucleotide sequence ID" value="NZ_FYEW01000002.1"/>
</dbReference>
<dbReference type="Pfam" id="PF11159">
    <property type="entry name" value="DUF2939"/>
    <property type="match status" value="1"/>
</dbReference>
<name>A0A212UFT5_9BACT</name>
<dbReference type="OrthoDB" id="892694at2"/>
<accession>A0A212UFT5</accession>
<dbReference type="InterPro" id="IPR021330">
    <property type="entry name" value="DUF2939"/>
</dbReference>
<evidence type="ECO:0000313" key="1">
    <source>
        <dbReference type="EMBL" id="SNC76991.1"/>
    </source>
</evidence>
<dbReference type="Proteomes" id="UP000198131">
    <property type="component" value="Unassembled WGS sequence"/>
</dbReference>
<sequence length="205" mass="22742">MKRVILVLILLGLAVGGYVYYRSLSKSPTFSLMQAAKATQTHDMAEFERYVDIRSVTGNLVDQVAAQSEELDNFIPRGFALKHALPLLKPQLTEAARKEVQLYIETGAVAARESARPAGLLNLSVLGMMGTVAGPGSQFRGIKYTREQGDQAIVGLEVSQPRYDTTLVVEVKMRRQDDHWQATEITNSGALIKQLARLEKQRLVR</sequence>
<proteinExistence type="predicted"/>
<evidence type="ECO:0008006" key="3">
    <source>
        <dbReference type="Google" id="ProtNLM"/>
    </source>
</evidence>
<dbReference type="EMBL" id="FYEW01000002">
    <property type="protein sequence ID" value="SNC76991.1"/>
    <property type="molecule type" value="Genomic_DNA"/>
</dbReference>